<comment type="caution">
    <text evidence="5">The sequence shown here is derived from an EMBL/GenBank/DDBJ whole genome shotgun (WGS) entry which is preliminary data.</text>
</comment>
<organism evidence="5 6">
    <name type="scientific">Stakelama pacifica</name>
    <dbReference type="NCBI Taxonomy" id="517720"/>
    <lineage>
        <taxon>Bacteria</taxon>
        <taxon>Pseudomonadati</taxon>
        <taxon>Pseudomonadota</taxon>
        <taxon>Alphaproteobacteria</taxon>
        <taxon>Sphingomonadales</taxon>
        <taxon>Sphingomonadaceae</taxon>
        <taxon>Stakelama</taxon>
    </lineage>
</organism>
<evidence type="ECO:0000313" key="6">
    <source>
        <dbReference type="Proteomes" id="UP000295493"/>
    </source>
</evidence>
<keyword evidence="3" id="KW-1133">Transmembrane helix</keyword>
<dbReference type="EC" id="2.7.7.65" evidence="1"/>
<dbReference type="AlphaFoldDB" id="A0A4R6FUV6"/>
<dbReference type="PANTHER" id="PTHR45138:SF9">
    <property type="entry name" value="DIGUANYLATE CYCLASE DGCM-RELATED"/>
    <property type="match status" value="1"/>
</dbReference>
<dbReference type="Proteomes" id="UP000295493">
    <property type="component" value="Unassembled WGS sequence"/>
</dbReference>
<evidence type="ECO:0000256" key="3">
    <source>
        <dbReference type="SAM" id="Phobius"/>
    </source>
</evidence>
<evidence type="ECO:0000313" key="5">
    <source>
        <dbReference type="EMBL" id="TDN85562.1"/>
    </source>
</evidence>
<evidence type="ECO:0000256" key="2">
    <source>
        <dbReference type="ARBA" id="ARBA00034247"/>
    </source>
</evidence>
<evidence type="ECO:0000256" key="1">
    <source>
        <dbReference type="ARBA" id="ARBA00012528"/>
    </source>
</evidence>
<dbReference type="PROSITE" id="PS50887">
    <property type="entry name" value="GGDEF"/>
    <property type="match status" value="1"/>
</dbReference>
<feature type="transmembrane region" description="Helical" evidence="3">
    <location>
        <begin position="33"/>
        <end position="52"/>
    </location>
</feature>
<proteinExistence type="predicted"/>
<dbReference type="SMART" id="SM00267">
    <property type="entry name" value="GGDEF"/>
    <property type="match status" value="1"/>
</dbReference>
<feature type="transmembrane region" description="Helical" evidence="3">
    <location>
        <begin position="114"/>
        <end position="134"/>
    </location>
</feature>
<dbReference type="SUPFAM" id="SSF55073">
    <property type="entry name" value="Nucleotide cyclase"/>
    <property type="match status" value="1"/>
</dbReference>
<feature type="transmembrane region" description="Helical" evidence="3">
    <location>
        <begin position="6"/>
        <end position="26"/>
    </location>
</feature>
<dbReference type="InterPro" id="IPR000160">
    <property type="entry name" value="GGDEF_dom"/>
</dbReference>
<keyword evidence="3" id="KW-0812">Transmembrane</keyword>
<keyword evidence="6" id="KW-1185">Reference proteome</keyword>
<dbReference type="PANTHER" id="PTHR45138">
    <property type="entry name" value="REGULATORY COMPONENTS OF SENSORY TRANSDUCTION SYSTEM"/>
    <property type="match status" value="1"/>
</dbReference>
<evidence type="ECO:0000259" key="4">
    <source>
        <dbReference type="PROSITE" id="PS50887"/>
    </source>
</evidence>
<protein>
    <recommendedName>
        <fullName evidence="1">diguanylate cyclase</fullName>
        <ecNumber evidence="1">2.7.7.65</ecNumber>
    </recommendedName>
</protein>
<dbReference type="GO" id="GO:0043709">
    <property type="term" value="P:cell adhesion involved in single-species biofilm formation"/>
    <property type="evidence" value="ECO:0007669"/>
    <property type="project" value="TreeGrafter"/>
</dbReference>
<dbReference type="Pfam" id="PF00990">
    <property type="entry name" value="GGDEF"/>
    <property type="match status" value="1"/>
</dbReference>
<comment type="catalytic activity">
    <reaction evidence="2">
        <text>2 GTP = 3',3'-c-di-GMP + 2 diphosphate</text>
        <dbReference type="Rhea" id="RHEA:24898"/>
        <dbReference type="ChEBI" id="CHEBI:33019"/>
        <dbReference type="ChEBI" id="CHEBI:37565"/>
        <dbReference type="ChEBI" id="CHEBI:58805"/>
        <dbReference type="EC" id="2.7.7.65"/>
    </reaction>
</comment>
<feature type="transmembrane region" description="Helical" evidence="3">
    <location>
        <begin position="90"/>
        <end position="108"/>
    </location>
</feature>
<accession>A0A4R6FUV6</accession>
<dbReference type="Gene3D" id="3.30.70.270">
    <property type="match status" value="1"/>
</dbReference>
<feature type="transmembrane region" description="Helical" evidence="3">
    <location>
        <begin position="146"/>
        <end position="167"/>
    </location>
</feature>
<sequence>MNVSLSLITALLMGGLMTLCAGAAIALRGNRTLLWLTLALSGAGAFAIALRFGDSQPGFTAIGIATLAGGYYCVGRAVRLLFSQNDTMHGLHLGVALIALAGAAIEAWGGSEAWQSIALYGAAALAASESVFRLMRVRRRRTIDSVLLVALIGVVAPYIIRIPFLVAMPQTATQGGPWIFGQSLGQLVLASEGMLTTLCVFLLMAKTIGDVISFYRLRSEQDALTGLLNRRSFAERLSLPGMSGALLLCDIDHFKRVNDRFGHPAGDSVIRALAGLFHCTGYPAGRMGGEEFALLLPGFDLDRAERLAEELRLCFESLAINPIPRDYRLSASFGVALFGENESVEAIHARADEALYAAKEAGRNRVMVHHAQANGSIPEMMGALYRVA</sequence>
<dbReference type="GO" id="GO:1902201">
    <property type="term" value="P:negative regulation of bacterial-type flagellum-dependent cell motility"/>
    <property type="evidence" value="ECO:0007669"/>
    <property type="project" value="TreeGrafter"/>
</dbReference>
<feature type="transmembrane region" description="Helical" evidence="3">
    <location>
        <begin position="187"/>
        <end position="208"/>
    </location>
</feature>
<dbReference type="CDD" id="cd01949">
    <property type="entry name" value="GGDEF"/>
    <property type="match status" value="1"/>
</dbReference>
<dbReference type="InterPro" id="IPR029787">
    <property type="entry name" value="Nucleotide_cyclase"/>
</dbReference>
<dbReference type="InterPro" id="IPR043128">
    <property type="entry name" value="Rev_trsase/Diguanyl_cyclase"/>
</dbReference>
<reference evidence="5 6" key="1">
    <citation type="submission" date="2019-03" db="EMBL/GenBank/DDBJ databases">
        <title>Genomic Encyclopedia of Type Strains, Phase IV (KMG-IV): sequencing the most valuable type-strain genomes for metagenomic binning, comparative biology and taxonomic classification.</title>
        <authorList>
            <person name="Goeker M."/>
        </authorList>
    </citation>
    <scope>NUCLEOTIDE SEQUENCE [LARGE SCALE GENOMIC DNA]</scope>
    <source>
        <strain evidence="5 6">DSM 25059</strain>
    </source>
</reference>
<dbReference type="NCBIfam" id="TIGR00254">
    <property type="entry name" value="GGDEF"/>
    <property type="match status" value="1"/>
</dbReference>
<gene>
    <name evidence="5" type="ORF">EV664_102269</name>
</gene>
<dbReference type="GO" id="GO:0005886">
    <property type="term" value="C:plasma membrane"/>
    <property type="evidence" value="ECO:0007669"/>
    <property type="project" value="TreeGrafter"/>
</dbReference>
<keyword evidence="3" id="KW-0472">Membrane</keyword>
<dbReference type="EMBL" id="SNWD01000002">
    <property type="protein sequence ID" value="TDN85562.1"/>
    <property type="molecule type" value="Genomic_DNA"/>
</dbReference>
<dbReference type="GO" id="GO:0052621">
    <property type="term" value="F:diguanylate cyclase activity"/>
    <property type="evidence" value="ECO:0007669"/>
    <property type="project" value="UniProtKB-EC"/>
</dbReference>
<feature type="domain" description="GGDEF" evidence="4">
    <location>
        <begin position="242"/>
        <end position="371"/>
    </location>
</feature>
<dbReference type="InterPro" id="IPR050469">
    <property type="entry name" value="Diguanylate_Cyclase"/>
</dbReference>
<name>A0A4R6FUV6_9SPHN</name>
<feature type="transmembrane region" description="Helical" evidence="3">
    <location>
        <begin position="58"/>
        <end position="78"/>
    </location>
</feature>